<protein>
    <submittedName>
        <fullName evidence="2">Uncharacterized protein LOC142175836</fullName>
    </submittedName>
</protein>
<evidence type="ECO:0000313" key="2">
    <source>
        <dbReference type="RefSeq" id="XP_075098938.1"/>
    </source>
</evidence>
<accession>A0AC58TP05</accession>
<sequence length="571" mass="66262">MRNLKVLMVTHGKRNTKKGKSVPMKKKSIFDKDACRFCKKKGHWKKDCLKYKKWLEKKEYSRNLISLSRLSISGYDLNFHYPSVKLLKENKVIGFGNVYKLELDPTFECNVLTLHDKEIDTKQCIINENSSSLWHKRLGHISIDRVKRLVNDGVLKALDFSDFATCVDCIKVYKTEVEKQIGAQIKIVRFDWIREYYGRYTYKGQVKGAFAEFLKSEVRVYNPQLKKLDERTTNRYFIGYAVNSKGFKFYFPSHSLKIVEARNAKFLEEHEESGSGLTQRVELEEIREPHVVPLYIGNLNVAQKNSHELSEQEQVQDPPPLEEPHEDQPALPVPTEEVSEIVGVRKSSRVRKSAISNDYVVYLQESDYDIGLKDDPCLFSHAMSGENFTLWLVAKGFTQREGIDYHETFSPVSKKDSLRIIMPLVAHFDLELHQMDMKIAFLNGDLEEEVYMRHPERFCDKEKSHLICKLNKSIYGLKQASRQCDLGLLRETKQFLIQNFEMKDMSEASYVIVIEIHIDRSQRLPGLSQKAYIERTLERFGMMNCPPIAAPIIKGDKFSLNQCPQSALEKD</sequence>
<gene>
    <name evidence="2" type="primary">LOC142175836</name>
</gene>
<keyword evidence="1" id="KW-1185">Reference proteome</keyword>
<dbReference type="Proteomes" id="UP000790787">
    <property type="component" value="Chromosome 22"/>
</dbReference>
<reference evidence="2" key="2">
    <citation type="submission" date="2025-08" db="UniProtKB">
        <authorList>
            <consortium name="RefSeq"/>
        </authorList>
    </citation>
    <scope>IDENTIFICATION</scope>
    <source>
        <tissue evidence="2">Leaf</tissue>
    </source>
</reference>
<dbReference type="RefSeq" id="XP_075098938.1">
    <property type="nucleotide sequence ID" value="XM_075242837.1"/>
</dbReference>
<evidence type="ECO:0000313" key="1">
    <source>
        <dbReference type="Proteomes" id="UP000790787"/>
    </source>
</evidence>
<proteinExistence type="predicted"/>
<organism evidence="1 2">
    <name type="scientific">Nicotiana tabacum</name>
    <name type="common">Common tobacco</name>
    <dbReference type="NCBI Taxonomy" id="4097"/>
    <lineage>
        <taxon>Eukaryota</taxon>
        <taxon>Viridiplantae</taxon>
        <taxon>Streptophyta</taxon>
        <taxon>Embryophyta</taxon>
        <taxon>Tracheophyta</taxon>
        <taxon>Spermatophyta</taxon>
        <taxon>Magnoliopsida</taxon>
        <taxon>eudicotyledons</taxon>
        <taxon>Gunneridae</taxon>
        <taxon>Pentapetalae</taxon>
        <taxon>asterids</taxon>
        <taxon>lamiids</taxon>
        <taxon>Solanales</taxon>
        <taxon>Solanaceae</taxon>
        <taxon>Nicotianoideae</taxon>
        <taxon>Nicotianeae</taxon>
        <taxon>Nicotiana</taxon>
    </lineage>
</organism>
<reference evidence="1" key="1">
    <citation type="journal article" date="2014" name="Nat. Commun.">
        <title>The tobacco genome sequence and its comparison with those of tomato and potato.</title>
        <authorList>
            <person name="Sierro N."/>
            <person name="Battey J.N."/>
            <person name="Ouadi S."/>
            <person name="Bakaher N."/>
            <person name="Bovet L."/>
            <person name="Willig A."/>
            <person name="Goepfert S."/>
            <person name="Peitsch M.C."/>
            <person name="Ivanov N.V."/>
        </authorList>
    </citation>
    <scope>NUCLEOTIDE SEQUENCE [LARGE SCALE GENOMIC DNA]</scope>
</reference>
<name>A0AC58TP05_TOBAC</name>